<evidence type="ECO:0000259" key="2">
    <source>
        <dbReference type="Pfam" id="PF20237"/>
    </source>
</evidence>
<feature type="domain" description="DUF6594" evidence="2">
    <location>
        <begin position="112"/>
        <end position="305"/>
    </location>
</feature>
<feature type="transmembrane region" description="Helical" evidence="1">
    <location>
        <begin position="247"/>
        <end position="267"/>
    </location>
</feature>
<keyword evidence="1" id="KW-1133">Transmembrane helix</keyword>
<comment type="caution">
    <text evidence="3">The sequence shown here is derived from an EMBL/GenBank/DDBJ whole genome shotgun (WGS) entry which is preliminary data.</text>
</comment>
<dbReference type="InterPro" id="IPR046529">
    <property type="entry name" value="DUF6594"/>
</dbReference>
<keyword evidence="4" id="KW-1185">Reference proteome</keyword>
<proteinExistence type="predicted"/>
<dbReference type="Proteomes" id="UP001338125">
    <property type="component" value="Unassembled WGS sequence"/>
</dbReference>
<dbReference type="EMBL" id="JAVFKD010000012">
    <property type="protein sequence ID" value="KAK5993431.1"/>
    <property type="molecule type" value="Genomic_DNA"/>
</dbReference>
<keyword evidence="1" id="KW-0472">Membrane</keyword>
<keyword evidence="1" id="KW-0812">Transmembrane</keyword>
<organism evidence="3 4">
    <name type="scientific">Cladobotryum mycophilum</name>
    <dbReference type="NCBI Taxonomy" id="491253"/>
    <lineage>
        <taxon>Eukaryota</taxon>
        <taxon>Fungi</taxon>
        <taxon>Dikarya</taxon>
        <taxon>Ascomycota</taxon>
        <taxon>Pezizomycotina</taxon>
        <taxon>Sordariomycetes</taxon>
        <taxon>Hypocreomycetidae</taxon>
        <taxon>Hypocreales</taxon>
        <taxon>Hypocreaceae</taxon>
        <taxon>Cladobotryum</taxon>
    </lineage>
</organism>
<gene>
    <name evidence="3" type="ORF">PT974_06862</name>
</gene>
<sequence>MTLPRLPERVAQLHSQGPWSAVEAMLTPAVGVVHALQQRMRSRRENDDFVDVEAARVSDSDITIPGAVGFANLQGVDEIYRIAPSMNPQAFYCISNMQKRIFGLWSQIAKARRSRNRRREKILGRKLEREIPKYQKLVNGQQKINSFGNPSKWVLKRLSQYGEMKMGKDAAYLTGEPQDYVNIHNKDALHVAARSLLECKLTQWLSVRMNSLQDWYRRLNCDKWWSREKVIESNDARCTEWSEKSIVALKTALVLSATLVLICMPVVVYSLGIVSSLGAVASLYGAVVVIGCLLSQAMFDFITSTVVTLGLAALVGNSISGIGPGSR</sequence>
<evidence type="ECO:0000256" key="1">
    <source>
        <dbReference type="SAM" id="Phobius"/>
    </source>
</evidence>
<name>A0ABR0SMP3_9HYPO</name>
<reference evidence="3 4" key="1">
    <citation type="submission" date="2024-01" db="EMBL/GenBank/DDBJ databases">
        <title>Complete genome of Cladobotryum mycophilum ATHUM6906.</title>
        <authorList>
            <person name="Christinaki A.C."/>
            <person name="Myridakis A.I."/>
            <person name="Kouvelis V.N."/>
        </authorList>
    </citation>
    <scope>NUCLEOTIDE SEQUENCE [LARGE SCALE GENOMIC DNA]</scope>
    <source>
        <strain evidence="3 4">ATHUM6906</strain>
    </source>
</reference>
<evidence type="ECO:0000313" key="3">
    <source>
        <dbReference type="EMBL" id="KAK5993431.1"/>
    </source>
</evidence>
<feature type="transmembrane region" description="Helical" evidence="1">
    <location>
        <begin position="273"/>
        <end position="294"/>
    </location>
</feature>
<protein>
    <recommendedName>
        <fullName evidence="2">DUF6594 domain-containing protein</fullName>
    </recommendedName>
</protein>
<accession>A0ABR0SMP3</accession>
<evidence type="ECO:0000313" key="4">
    <source>
        <dbReference type="Proteomes" id="UP001338125"/>
    </source>
</evidence>
<dbReference type="Pfam" id="PF20237">
    <property type="entry name" value="DUF6594"/>
    <property type="match status" value="1"/>
</dbReference>
<feature type="transmembrane region" description="Helical" evidence="1">
    <location>
        <begin position="301"/>
        <end position="322"/>
    </location>
</feature>